<dbReference type="InterPro" id="IPR019292">
    <property type="entry name" value="McrC"/>
</dbReference>
<accession>A0ABV4CUM1</accession>
<organism evidence="1 2">
    <name type="scientific">Heminiphilus faecis</name>
    <dbReference type="NCBI Taxonomy" id="2601703"/>
    <lineage>
        <taxon>Bacteria</taxon>
        <taxon>Pseudomonadati</taxon>
        <taxon>Bacteroidota</taxon>
        <taxon>Bacteroidia</taxon>
        <taxon>Bacteroidales</taxon>
        <taxon>Muribaculaceae</taxon>
        <taxon>Heminiphilus</taxon>
    </lineage>
</organism>
<dbReference type="Pfam" id="PF10117">
    <property type="entry name" value="McrBC"/>
    <property type="match status" value="1"/>
</dbReference>
<evidence type="ECO:0000313" key="2">
    <source>
        <dbReference type="Proteomes" id="UP001565200"/>
    </source>
</evidence>
<reference evidence="1 2" key="1">
    <citation type="submission" date="2024-03" db="EMBL/GenBank/DDBJ databases">
        <title>Mouse gut bacterial collection (mGBC) of GemPharmatech.</title>
        <authorList>
            <person name="He Y."/>
            <person name="Dong L."/>
            <person name="Wu D."/>
            <person name="Gao X."/>
            <person name="Lin Z."/>
        </authorList>
    </citation>
    <scope>NUCLEOTIDE SEQUENCE [LARGE SCALE GENOMIC DNA]</scope>
    <source>
        <strain evidence="1 2">54-13</strain>
    </source>
</reference>
<keyword evidence="2" id="KW-1185">Reference proteome</keyword>
<name>A0ABV4CUM1_9BACT</name>
<dbReference type="PANTHER" id="PTHR38733">
    <property type="entry name" value="PROTEIN MCRC"/>
    <property type="match status" value="1"/>
</dbReference>
<dbReference type="PANTHER" id="PTHR38733:SF1">
    <property type="entry name" value="TYPE IV METHYL-DIRECTED RESTRICTION ENZYME ECOKMCRBC"/>
    <property type="match status" value="1"/>
</dbReference>
<gene>
    <name evidence="1" type="ORF">AAK873_05560</name>
</gene>
<dbReference type="RefSeq" id="WP_369863319.1">
    <property type="nucleotide sequence ID" value="NZ_JBCLPP010000012.1"/>
</dbReference>
<dbReference type="Proteomes" id="UP001565200">
    <property type="component" value="Unassembled WGS sequence"/>
</dbReference>
<comment type="caution">
    <text evidence="1">The sequence shown here is derived from an EMBL/GenBank/DDBJ whole genome shotgun (WGS) entry which is preliminary data.</text>
</comment>
<sequence length="428" mass="48658">MIPSSPSILSLKEHECVELEGKHDALVALLSCDDYDSGDCTRLLGIDWANRSRTKLSASYYIGAKWIKEGECAVTVRPKIDNLDVTGMFMKCFTSGDKAIREALASIYSIGFNSRPIVCENMSDELTPMLVAHFVLLLDALIGRGVMRNYTAVTENLKSKIKGKVLISPTVNRNYAAGRPDMTYCRYMELSTDCMENRILNTALEFCCRFLRRYVHAGSLKRVMELSSRCKAALAGVGLVDPNMAFGRIKVTPIYSYYNDVLEVARCIFRRFGNDLSGAGRRSRLSVPPYHINMPLLYEIYVYSLLKEAYGEKIKYHVSTYGNELDFVKTDEQLIIDTKYIPGWTDRTMHDNVRQLSGYARHRVLRKCILSTADDESTILDCVIIYPSKTGMMHFQGDCKLLAMTNHVKEYVRFYSFGLKLPVRHCER</sequence>
<protein>
    <submittedName>
        <fullName evidence="1">Uncharacterized protein</fullName>
    </submittedName>
</protein>
<proteinExistence type="predicted"/>
<evidence type="ECO:0000313" key="1">
    <source>
        <dbReference type="EMBL" id="MEY8245083.1"/>
    </source>
</evidence>
<dbReference type="EMBL" id="JBCLPP010000012">
    <property type="protein sequence ID" value="MEY8245083.1"/>
    <property type="molecule type" value="Genomic_DNA"/>
</dbReference>